<accession>W4LE49</accession>
<dbReference type="EMBL" id="AZHX01002208">
    <property type="protein sequence ID" value="ETW96262.1"/>
    <property type="molecule type" value="Genomic_DNA"/>
</dbReference>
<keyword evidence="1" id="KW-1133">Transmembrane helix</keyword>
<comment type="caution">
    <text evidence="2">The sequence shown here is derived from an EMBL/GenBank/DDBJ whole genome shotgun (WGS) entry which is preliminary data.</text>
</comment>
<keyword evidence="1" id="KW-0812">Transmembrane</keyword>
<protein>
    <submittedName>
        <fullName evidence="2">Uncharacterized protein</fullName>
    </submittedName>
</protein>
<dbReference type="Proteomes" id="UP000019140">
    <property type="component" value="Unassembled WGS sequence"/>
</dbReference>
<evidence type="ECO:0000313" key="3">
    <source>
        <dbReference type="Proteomes" id="UP000019140"/>
    </source>
</evidence>
<sequence>MQKAGFQNNVLDYINFAIILGILMFLWLH</sequence>
<gene>
    <name evidence="2" type="ORF">ETSY2_46735</name>
</gene>
<organism evidence="2 3">
    <name type="scientific">Candidatus Entotheonella gemina</name>
    <dbReference type="NCBI Taxonomy" id="1429439"/>
    <lineage>
        <taxon>Bacteria</taxon>
        <taxon>Pseudomonadati</taxon>
        <taxon>Nitrospinota/Tectimicrobiota group</taxon>
        <taxon>Candidatus Tectimicrobiota</taxon>
        <taxon>Candidatus Entotheonellia</taxon>
        <taxon>Candidatus Entotheonellales</taxon>
        <taxon>Candidatus Entotheonellaceae</taxon>
        <taxon>Candidatus Entotheonella</taxon>
    </lineage>
</organism>
<dbReference type="HOGENOM" id="CLU_3408956_0_0_7"/>
<evidence type="ECO:0000313" key="2">
    <source>
        <dbReference type="EMBL" id="ETW96262.1"/>
    </source>
</evidence>
<reference evidence="2 3" key="1">
    <citation type="journal article" date="2014" name="Nature">
        <title>An environmental bacterial taxon with a large and distinct metabolic repertoire.</title>
        <authorList>
            <person name="Wilson M.C."/>
            <person name="Mori T."/>
            <person name="Ruckert C."/>
            <person name="Uria A.R."/>
            <person name="Helf M.J."/>
            <person name="Takada K."/>
            <person name="Gernert C."/>
            <person name="Steffens U.A."/>
            <person name="Heycke N."/>
            <person name="Schmitt S."/>
            <person name="Rinke C."/>
            <person name="Helfrich E.J."/>
            <person name="Brachmann A.O."/>
            <person name="Gurgui C."/>
            <person name="Wakimoto T."/>
            <person name="Kracht M."/>
            <person name="Crusemann M."/>
            <person name="Hentschel U."/>
            <person name="Abe I."/>
            <person name="Matsunaga S."/>
            <person name="Kalinowski J."/>
            <person name="Takeyama H."/>
            <person name="Piel J."/>
        </authorList>
    </citation>
    <scope>NUCLEOTIDE SEQUENCE [LARGE SCALE GENOMIC DNA]</scope>
    <source>
        <strain evidence="3">TSY2</strain>
    </source>
</reference>
<feature type="transmembrane region" description="Helical" evidence="1">
    <location>
        <begin position="12"/>
        <end position="28"/>
    </location>
</feature>
<keyword evidence="3" id="KW-1185">Reference proteome</keyword>
<keyword evidence="1" id="KW-0472">Membrane</keyword>
<proteinExistence type="predicted"/>
<name>W4LE49_9BACT</name>
<evidence type="ECO:0000256" key="1">
    <source>
        <dbReference type="SAM" id="Phobius"/>
    </source>
</evidence>
<dbReference type="AlphaFoldDB" id="W4LE49"/>